<dbReference type="EMBL" id="CAUYUJ010019037">
    <property type="protein sequence ID" value="CAK0888178.1"/>
    <property type="molecule type" value="Genomic_DNA"/>
</dbReference>
<evidence type="ECO:0008006" key="4">
    <source>
        <dbReference type="Google" id="ProtNLM"/>
    </source>
</evidence>
<name>A0ABN9WNF7_9DINO</name>
<feature type="region of interest" description="Disordered" evidence="1">
    <location>
        <begin position="226"/>
        <end position="295"/>
    </location>
</feature>
<evidence type="ECO:0000313" key="3">
    <source>
        <dbReference type="Proteomes" id="UP001189429"/>
    </source>
</evidence>
<protein>
    <recommendedName>
        <fullName evidence="4">Subtilisin</fullName>
    </recommendedName>
</protein>
<evidence type="ECO:0000313" key="2">
    <source>
        <dbReference type="EMBL" id="CAK0888178.1"/>
    </source>
</evidence>
<feature type="compositionally biased region" description="Low complexity" evidence="1">
    <location>
        <begin position="313"/>
        <end position="326"/>
    </location>
</feature>
<dbReference type="Proteomes" id="UP001189429">
    <property type="component" value="Unassembled WGS sequence"/>
</dbReference>
<organism evidence="2 3">
    <name type="scientific">Prorocentrum cordatum</name>
    <dbReference type="NCBI Taxonomy" id="2364126"/>
    <lineage>
        <taxon>Eukaryota</taxon>
        <taxon>Sar</taxon>
        <taxon>Alveolata</taxon>
        <taxon>Dinophyceae</taxon>
        <taxon>Prorocentrales</taxon>
        <taxon>Prorocentraceae</taxon>
        <taxon>Prorocentrum</taxon>
    </lineage>
</organism>
<feature type="region of interest" description="Disordered" evidence="1">
    <location>
        <begin position="313"/>
        <end position="339"/>
    </location>
</feature>
<accession>A0ABN9WNF7</accession>
<gene>
    <name evidence="2" type="ORF">PCOR1329_LOCUS69017</name>
</gene>
<feature type="compositionally biased region" description="Basic and acidic residues" evidence="1">
    <location>
        <begin position="276"/>
        <end position="286"/>
    </location>
</feature>
<keyword evidence="3" id="KW-1185">Reference proteome</keyword>
<feature type="compositionally biased region" description="Low complexity" evidence="1">
    <location>
        <begin position="1"/>
        <end position="16"/>
    </location>
</feature>
<evidence type="ECO:0000256" key="1">
    <source>
        <dbReference type="SAM" id="MobiDB-lite"/>
    </source>
</evidence>
<comment type="caution">
    <text evidence="2">The sequence shown here is derived from an EMBL/GenBank/DDBJ whole genome shotgun (WGS) entry which is preliminary data.</text>
</comment>
<feature type="region of interest" description="Disordered" evidence="1">
    <location>
        <begin position="1"/>
        <end position="27"/>
    </location>
</feature>
<proteinExistence type="predicted"/>
<sequence length="398" mass="41408">MRARAGCTSGGTCARRGGSGSGRTVRHQGAISYKRSCGKRRRGAAPPNCWLQWPGRAVCDTHAHNAPLRAQISGQVVAHSHQRALPLLRGLQAAEVVDEVAAALGGAAGRSPQRDAVDVAWAAGGLDHEDAGRLEGAAAEAEVFGFNTIIVAAFPDLLCWAGVPGVCSRASCEGASKVDYRSHVFERMKCRSPIDTLGVFVFDGRGTPLFEAAAGSWLRRPQWDTGGAAAEERPHAQRAAQRAVRRGGTGAAAGRFSSQRGGFCKSAGPRRGGPRRGADARADARAPRPSAPAEGPMLRLLPLALPALLPAGGAPASEAAPRAAEAGGQGGGGPPRALLRAGAAGGEEVCRSAKCLRAAEYLKGFISKKEEYKGPLRRFLPIHLQPSEEGGAHEERIS</sequence>
<reference evidence="2" key="1">
    <citation type="submission" date="2023-10" db="EMBL/GenBank/DDBJ databases">
        <authorList>
            <person name="Chen Y."/>
            <person name="Shah S."/>
            <person name="Dougan E. K."/>
            <person name="Thang M."/>
            <person name="Chan C."/>
        </authorList>
    </citation>
    <scope>NUCLEOTIDE SEQUENCE [LARGE SCALE GENOMIC DNA]</scope>
</reference>